<dbReference type="Proteomes" id="UP001188597">
    <property type="component" value="Unassembled WGS sequence"/>
</dbReference>
<protein>
    <submittedName>
        <fullName evidence="2">Uncharacterized protein</fullName>
    </submittedName>
</protein>
<proteinExistence type="predicted"/>
<evidence type="ECO:0000313" key="2">
    <source>
        <dbReference type="EMBL" id="KAK3000242.1"/>
    </source>
</evidence>
<feature type="transmembrane region" description="Helical" evidence="1">
    <location>
        <begin position="20"/>
        <end position="43"/>
    </location>
</feature>
<keyword evidence="3" id="KW-1185">Reference proteome</keyword>
<keyword evidence="1" id="KW-1133">Transmembrane helix</keyword>
<reference evidence="2" key="1">
    <citation type="submission" date="2022-12" db="EMBL/GenBank/DDBJ databases">
        <title>Draft genome assemblies for two species of Escallonia (Escalloniales).</title>
        <authorList>
            <person name="Chanderbali A."/>
            <person name="Dervinis C."/>
            <person name="Anghel I."/>
            <person name="Soltis D."/>
            <person name="Soltis P."/>
            <person name="Zapata F."/>
        </authorList>
    </citation>
    <scope>NUCLEOTIDE SEQUENCE</scope>
    <source>
        <strain evidence="2">UCBG64.0493</strain>
        <tissue evidence="2">Leaf</tissue>
    </source>
</reference>
<sequence length="210" mass="23046">MALSEEEEERLMAAHRRVALLVFLRLHLLPVSTLSLKLFRLLIRRKFLQLRRKTLLIDQKTSSTRTLGTVPETVSSASTSVHETTLGCDRCFTTAPAVVLPAATCSLTCLADLGLATNEIMDNGRGDDDKDHLCLGDKWAGYIFGSKSRELGHYLDGLYPSPPDNFYSLPGPTASIRPSTQVDNLPSFHGLTGFIGPSTQPDTEDPIHLP</sequence>
<keyword evidence="1" id="KW-0472">Membrane</keyword>
<comment type="caution">
    <text evidence="2">The sequence shown here is derived from an EMBL/GenBank/DDBJ whole genome shotgun (WGS) entry which is preliminary data.</text>
</comment>
<evidence type="ECO:0000256" key="1">
    <source>
        <dbReference type="SAM" id="Phobius"/>
    </source>
</evidence>
<dbReference type="EMBL" id="JAVXUP010003057">
    <property type="protein sequence ID" value="KAK3000242.1"/>
    <property type="molecule type" value="Genomic_DNA"/>
</dbReference>
<name>A0AA89AFE4_9ASTE</name>
<evidence type="ECO:0000313" key="3">
    <source>
        <dbReference type="Proteomes" id="UP001188597"/>
    </source>
</evidence>
<accession>A0AA89AFE4</accession>
<organism evidence="2 3">
    <name type="scientific">Escallonia herrerae</name>
    <dbReference type="NCBI Taxonomy" id="1293975"/>
    <lineage>
        <taxon>Eukaryota</taxon>
        <taxon>Viridiplantae</taxon>
        <taxon>Streptophyta</taxon>
        <taxon>Embryophyta</taxon>
        <taxon>Tracheophyta</taxon>
        <taxon>Spermatophyta</taxon>
        <taxon>Magnoliopsida</taxon>
        <taxon>eudicotyledons</taxon>
        <taxon>Gunneridae</taxon>
        <taxon>Pentapetalae</taxon>
        <taxon>asterids</taxon>
        <taxon>campanulids</taxon>
        <taxon>Escalloniales</taxon>
        <taxon>Escalloniaceae</taxon>
        <taxon>Escallonia</taxon>
    </lineage>
</organism>
<keyword evidence="1" id="KW-0812">Transmembrane</keyword>
<gene>
    <name evidence="2" type="ORF">RJ639_023529</name>
</gene>
<dbReference type="AlphaFoldDB" id="A0AA89AFE4"/>